<dbReference type="Pfam" id="PF20343">
    <property type="entry name" value="DUF6638"/>
    <property type="match status" value="1"/>
</dbReference>
<feature type="region of interest" description="Disordered" evidence="1">
    <location>
        <begin position="419"/>
        <end position="439"/>
    </location>
</feature>
<proteinExistence type="predicted"/>
<dbReference type="Proteomes" id="UP000199550">
    <property type="component" value="Unassembled WGS sequence"/>
</dbReference>
<evidence type="ECO:0000313" key="2">
    <source>
        <dbReference type="EMBL" id="SFK92794.1"/>
    </source>
</evidence>
<dbReference type="EMBL" id="FOTF01000004">
    <property type="protein sequence ID" value="SFK92794.1"/>
    <property type="molecule type" value="Genomic_DNA"/>
</dbReference>
<accession>A0A1I4DGN3</accession>
<dbReference type="InterPro" id="IPR046578">
    <property type="entry name" value="DUF6638"/>
</dbReference>
<reference evidence="2 3" key="1">
    <citation type="submission" date="2016-10" db="EMBL/GenBank/DDBJ databases">
        <authorList>
            <person name="de Groot N.N."/>
        </authorList>
    </citation>
    <scope>NUCLEOTIDE SEQUENCE [LARGE SCALE GENOMIC DNA]</scope>
    <source>
        <strain evidence="2 3">DSM 16199</strain>
    </source>
</reference>
<sequence>MHRLIERGLMFGNLFRVDSPPLVARYNRALQALTGKQTALAEFHIDISGFSPEIGEELGDPAYLNPRGVNRQFILLSTNQVSAPLLDATFSHSRTILRQFIMENKAALFTLTAKDAVAGELLNSVHSADTPARLFNIRRITVEADTTAGTIEASDKLGAMIDDFTARADGWYDDVLIAKMIDLAKDTGDVTRNPVRLKHMTFETPDFWTALFGGLYVFRSVDHPAVIAMGDVDALGELPVSPVIGLQARGDIATFFKLNDLVEPVAQSKSPQVADILRRKMDFMVADIASKLGGDLAQTSPRQMRQLARQHADALPEAWHTLAALVRWAEDGAPWPRITSDDAGYFYTLRARPGRHADLVNMLLSELAPLDARQLFICHKQAFYAAYATWPDAKREFVVEMLSKEYLADKVGTRDALFGAMPHVPQTPPPLSKRRGPWG</sequence>
<dbReference type="STRING" id="195913.SAMN04488004_104148"/>
<gene>
    <name evidence="2" type="ORF">SAMN04488004_104148</name>
</gene>
<dbReference type="OrthoDB" id="8430253at2"/>
<evidence type="ECO:0000313" key="3">
    <source>
        <dbReference type="Proteomes" id="UP000199550"/>
    </source>
</evidence>
<dbReference type="RefSeq" id="WP_090186375.1">
    <property type="nucleotide sequence ID" value="NZ_FOTF01000004.1"/>
</dbReference>
<organism evidence="2 3">
    <name type="scientific">Loktanella salsilacus</name>
    <dbReference type="NCBI Taxonomy" id="195913"/>
    <lineage>
        <taxon>Bacteria</taxon>
        <taxon>Pseudomonadati</taxon>
        <taxon>Pseudomonadota</taxon>
        <taxon>Alphaproteobacteria</taxon>
        <taxon>Rhodobacterales</taxon>
        <taxon>Roseobacteraceae</taxon>
        <taxon>Loktanella</taxon>
    </lineage>
</organism>
<name>A0A1I4DGN3_9RHOB</name>
<keyword evidence="3" id="KW-1185">Reference proteome</keyword>
<protein>
    <submittedName>
        <fullName evidence="2">Uncharacterized protein</fullName>
    </submittedName>
</protein>
<evidence type="ECO:0000256" key="1">
    <source>
        <dbReference type="SAM" id="MobiDB-lite"/>
    </source>
</evidence>
<dbReference type="AlphaFoldDB" id="A0A1I4DGN3"/>